<evidence type="ECO:0000256" key="1">
    <source>
        <dbReference type="SAM" id="SignalP"/>
    </source>
</evidence>
<evidence type="ECO:0000313" key="3">
    <source>
        <dbReference type="EMBL" id="TKC63608.1"/>
    </source>
</evidence>
<dbReference type="PROSITE" id="PS51257">
    <property type="entry name" value="PROKAR_LIPOPROTEIN"/>
    <property type="match status" value="1"/>
</dbReference>
<name>A0A4V2MKU5_9SPHI</name>
<reference evidence="3 5" key="2">
    <citation type="submission" date="2019-04" db="EMBL/GenBank/DDBJ databases">
        <title>Pedobacter sp. RP-1-16 sp. nov., isolated from Arctic soil.</title>
        <authorList>
            <person name="Dahal R.H."/>
            <person name="Kim D.-U."/>
        </authorList>
    </citation>
    <scope>NUCLEOTIDE SEQUENCE [LARGE SCALE GENOMIC DNA]</scope>
    <source>
        <strain evidence="3 5">RP-1-16</strain>
    </source>
</reference>
<accession>A0A4V2MKU5</accession>
<feature type="signal peptide" evidence="1">
    <location>
        <begin position="1"/>
        <end position="20"/>
    </location>
</feature>
<evidence type="ECO:0000313" key="5">
    <source>
        <dbReference type="Proteomes" id="UP000309594"/>
    </source>
</evidence>
<protein>
    <submittedName>
        <fullName evidence="2">Uncharacterized protein</fullName>
    </submittedName>
</protein>
<dbReference type="AlphaFoldDB" id="A0A4V2MKU5"/>
<accession>A0A4U1GHS3</accession>
<sequence>MKLVKIMMACFIFTLALTFASCKKEEYSSRDTSGIVPEPVIPEPVDPTLVLLDNADKLDEWEVSGGTGVIETVTKKEGEGAVGGKFKVGDDYLHFIKRLSTPVNSKLTADKAQLSFWLYVEKPLSIKEGQIEITSSGQSDQQEFHWDVPGLGLKPGWNEVKLKISNATADGGGADLSTIKWFRMYIITTAKATEENKVIIDYVRLSEAPPEGPSLYLDNCDNLTGWEVSGGTGVIDVTKKKEGTGSIFGKTHPDAGYLHFKKKFNTPVDTKLTKLTGQLSFWLYISKAATLNGQIEISSSGDADQQEYNWDPVSIKNLKPGAWNEVKLNIRDAAITNGPVNLAAINYFRMFLQTGEDGIDIGIDGIKFNGIPLPDAVFLDNADLKDGWQTVGEPVIEATNPKPKEGAGFLKNTIKKGDDFMQFIKDTTVPVNSGVTEANGQFKFWWYISDVSALKADGSIEITSSGKSDEKESAWDITPLLPSLKNGWNEITLDLDKSNKSGDGGADYKAINHFRIFFFTKDKTHEDVLTGIDDLKFVMKP</sequence>
<organism evidence="2 4">
    <name type="scientific">Pedobacter hiemivivus</name>
    <dbReference type="NCBI Taxonomy" id="2530454"/>
    <lineage>
        <taxon>Bacteria</taxon>
        <taxon>Pseudomonadati</taxon>
        <taxon>Bacteroidota</taxon>
        <taxon>Sphingobacteriia</taxon>
        <taxon>Sphingobacteriales</taxon>
        <taxon>Sphingobacteriaceae</taxon>
        <taxon>Pedobacter</taxon>
    </lineage>
</organism>
<keyword evidence="4" id="KW-1185">Reference proteome</keyword>
<proteinExistence type="predicted"/>
<keyword evidence="1" id="KW-0732">Signal</keyword>
<feature type="chain" id="PRO_5040598479" evidence="1">
    <location>
        <begin position="21"/>
        <end position="541"/>
    </location>
</feature>
<dbReference type="Proteomes" id="UP000309594">
    <property type="component" value="Unassembled WGS sequence"/>
</dbReference>
<evidence type="ECO:0000313" key="2">
    <source>
        <dbReference type="EMBL" id="TCC99596.1"/>
    </source>
</evidence>
<evidence type="ECO:0000313" key="4">
    <source>
        <dbReference type="Proteomes" id="UP000291117"/>
    </source>
</evidence>
<dbReference type="Gene3D" id="2.60.120.260">
    <property type="entry name" value="Galactose-binding domain-like"/>
    <property type="match status" value="1"/>
</dbReference>
<dbReference type="EMBL" id="SJSM01000001">
    <property type="protein sequence ID" value="TCC99596.1"/>
    <property type="molecule type" value="Genomic_DNA"/>
</dbReference>
<gene>
    <name evidence="2" type="ORF">EZ444_02665</name>
    <name evidence="3" type="ORF">FBD94_04440</name>
</gene>
<reference evidence="2 4" key="1">
    <citation type="submission" date="2019-02" db="EMBL/GenBank/DDBJ databases">
        <title>Pedobacter sp. RP-3-8 sp. nov., isolated from Arctic soil.</title>
        <authorList>
            <person name="Dahal R.H."/>
        </authorList>
    </citation>
    <scope>NUCLEOTIDE SEQUENCE [LARGE SCALE GENOMIC DNA]</scope>
    <source>
        <strain evidence="2 4">RP-3-8</strain>
    </source>
</reference>
<comment type="caution">
    <text evidence="2">The sequence shown here is derived from an EMBL/GenBank/DDBJ whole genome shotgun (WGS) entry which is preliminary data.</text>
</comment>
<dbReference type="OrthoDB" id="680874at2"/>
<dbReference type="EMBL" id="SWDX01000002">
    <property type="protein sequence ID" value="TKC63608.1"/>
    <property type="molecule type" value="Genomic_DNA"/>
</dbReference>
<dbReference type="Proteomes" id="UP000291117">
    <property type="component" value="Unassembled WGS sequence"/>
</dbReference>
<dbReference type="Gene3D" id="2.60.120.430">
    <property type="entry name" value="Galactose-binding lectin"/>
    <property type="match status" value="1"/>
</dbReference>
<dbReference type="RefSeq" id="WP_131606956.1">
    <property type="nucleotide sequence ID" value="NZ_SJSM01000001.1"/>
</dbReference>